<keyword evidence="5" id="KW-1133">Transmembrane helix</keyword>
<dbReference type="PROSITE" id="PS00609">
    <property type="entry name" value="GLYCOSYL_HYDROL_F32"/>
    <property type="match status" value="1"/>
</dbReference>
<protein>
    <recommendedName>
        <fullName evidence="10">Levanase</fullName>
    </recommendedName>
</protein>
<dbReference type="InterPro" id="IPR013189">
    <property type="entry name" value="Glyco_hydro_32_C"/>
</dbReference>
<gene>
    <name evidence="8" type="ORF">GCM10011389_16170</name>
</gene>
<evidence type="ECO:0000256" key="5">
    <source>
        <dbReference type="SAM" id="Phobius"/>
    </source>
</evidence>
<dbReference type="RefSeq" id="WP_188652605.1">
    <property type="nucleotide sequence ID" value="NZ_BMIN01000005.1"/>
</dbReference>
<dbReference type="InterPro" id="IPR018053">
    <property type="entry name" value="Glyco_hydro_32_AS"/>
</dbReference>
<feature type="transmembrane region" description="Helical" evidence="5">
    <location>
        <begin position="7"/>
        <end position="27"/>
    </location>
</feature>
<keyword evidence="9" id="KW-1185">Reference proteome</keyword>
<dbReference type="SMART" id="SM00640">
    <property type="entry name" value="Glyco_32"/>
    <property type="match status" value="1"/>
</dbReference>
<name>A0ABQ1Q149_9BACI</name>
<evidence type="ECO:0000313" key="9">
    <source>
        <dbReference type="Proteomes" id="UP000642571"/>
    </source>
</evidence>
<feature type="domain" description="Glycosyl hydrolase family 32 C-terminal" evidence="7">
    <location>
        <begin position="364"/>
        <end position="517"/>
    </location>
</feature>
<keyword evidence="5" id="KW-0472">Membrane</keyword>
<comment type="caution">
    <text evidence="8">The sequence shown here is derived from an EMBL/GenBank/DDBJ whole genome shotgun (WGS) entry which is preliminary data.</text>
</comment>
<dbReference type="InterPro" id="IPR013148">
    <property type="entry name" value="Glyco_hydro_32_N"/>
</dbReference>
<evidence type="ECO:0000256" key="3">
    <source>
        <dbReference type="ARBA" id="ARBA00023295"/>
    </source>
</evidence>
<dbReference type="InterPro" id="IPR001362">
    <property type="entry name" value="Glyco_hydro_32"/>
</dbReference>
<sequence>MTKKRQLLVSSMVIVVFIVVVSIWYVLQKEDPKQIEETTEASQASYDETWRPQFHYTPAKNWMNDPNGMVYYKGKYHLFYQHNPKGDQFGNMSWGHAVSEDLIHWKELDVAMEPDENGMIFSGSVVVDEDNTSGLFQGDEGGLIAYYTSAGDVQDQRLAYSTDEGKTWTKYEGNPIVPNPGIKDFRDPVVMWHEDSEKWIMLLVAGDKVMFYGSDNMVDWSYLSEFGSDHGAHGGVWETPELFELPVDGNQDQKKWVLQVDMNPGSIAGGSGGQYFIGDFDGKEFKLDRGQTETKWTDYGKDFYATQAFNNMDKVIWIAWMSNWQYAADIPTSPWRGAMSLPREVSLTTNDRGEMLLTQQPVKELDDLRGEKLIEMENRTLDGSMSLPEFDERTYEIVATFRVDEADEFGFKVAQGEGEETIVGYDDQNNYLFTDRNNSGVTDFHPEFGGVFRAPMEAMDGYTIKLHIYVDESSVEVFGNNGQKVLTNQIFPSEGSDDLSIYSYGGNVTIESLEVYDLESMHE</sequence>
<dbReference type="CDD" id="cd18622">
    <property type="entry name" value="GH32_Inu-like"/>
    <property type="match status" value="1"/>
</dbReference>
<dbReference type="SUPFAM" id="SSF49899">
    <property type="entry name" value="Concanavalin A-like lectins/glucanases"/>
    <property type="match status" value="1"/>
</dbReference>
<dbReference type="Pfam" id="PF08244">
    <property type="entry name" value="Glyco_hydro_32C"/>
    <property type="match status" value="1"/>
</dbReference>
<evidence type="ECO:0008006" key="10">
    <source>
        <dbReference type="Google" id="ProtNLM"/>
    </source>
</evidence>
<dbReference type="PANTHER" id="PTHR42800">
    <property type="entry name" value="EXOINULINASE INUD (AFU_ORTHOLOGUE AFUA_5G00480)"/>
    <property type="match status" value="1"/>
</dbReference>
<accession>A0ABQ1Q149</accession>
<dbReference type="PANTHER" id="PTHR42800:SF1">
    <property type="entry name" value="EXOINULINASE INUD (AFU_ORTHOLOGUE AFUA_5G00480)"/>
    <property type="match status" value="1"/>
</dbReference>
<keyword evidence="2 4" id="KW-0378">Hydrolase</keyword>
<keyword evidence="5" id="KW-0812">Transmembrane</keyword>
<evidence type="ECO:0000256" key="2">
    <source>
        <dbReference type="ARBA" id="ARBA00022801"/>
    </source>
</evidence>
<proteinExistence type="inferred from homology"/>
<feature type="domain" description="Glycosyl hydrolase family 32 N-terminal" evidence="6">
    <location>
        <begin position="55"/>
        <end position="354"/>
    </location>
</feature>
<reference evidence="9" key="1">
    <citation type="journal article" date="2019" name="Int. J. Syst. Evol. Microbiol.">
        <title>The Global Catalogue of Microorganisms (GCM) 10K type strain sequencing project: providing services to taxonomists for standard genome sequencing and annotation.</title>
        <authorList>
            <consortium name="The Broad Institute Genomics Platform"/>
            <consortium name="The Broad Institute Genome Sequencing Center for Infectious Disease"/>
            <person name="Wu L."/>
            <person name="Ma J."/>
        </authorList>
    </citation>
    <scope>NUCLEOTIDE SEQUENCE [LARGE SCALE GENOMIC DNA]</scope>
    <source>
        <strain evidence="9">CGMCC 1.15353</strain>
    </source>
</reference>
<dbReference type="Gene3D" id="2.115.10.20">
    <property type="entry name" value="Glycosyl hydrolase domain, family 43"/>
    <property type="match status" value="1"/>
</dbReference>
<evidence type="ECO:0000256" key="1">
    <source>
        <dbReference type="ARBA" id="ARBA00009902"/>
    </source>
</evidence>
<dbReference type="EMBL" id="BMIN01000005">
    <property type="protein sequence ID" value="GGD09426.1"/>
    <property type="molecule type" value="Genomic_DNA"/>
</dbReference>
<dbReference type="SUPFAM" id="SSF75005">
    <property type="entry name" value="Arabinanase/levansucrase/invertase"/>
    <property type="match status" value="1"/>
</dbReference>
<evidence type="ECO:0000259" key="7">
    <source>
        <dbReference type="Pfam" id="PF08244"/>
    </source>
</evidence>
<dbReference type="InterPro" id="IPR023296">
    <property type="entry name" value="Glyco_hydro_beta-prop_sf"/>
</dbReference>
<dbReference type="Pfam" id="PF00251">
    <property type="entry name" value="Glyco_hydro_32N"/>
    <property type="match status" value="1"/>
</dbReference>
<keyword evidence="3 4" id="KW-0326">Glycosidase</keyword>
<dbReference type="InterPro" id="IPR013320">
    <property type="entry name" value="ConA-like_dom_sf"/>
</dbReference>
<comment type="similarity">
    <text evidence="1 4">Belongs to the glycosyl hydrolase 32 family.</text>
</comment>
<dbReference type="Proteomes" id="UP000642571">
    <property type="component" value="Unassembled WGS sequence"/>
</dbReference>
<organism evidence="8 9">
    <name type="scientific">Pontibacillus salipaludis</name>
    <dbReference type="NCBI Taxonomy" id="1697394"/>
    <lineage>
        <taxon>Bacteria</taxon>
        <taxon>Bacillati</taxon>
        <taxon>Bacillota</taxon>
        <taxon>Bacilli</taxon>
        <taxon>Bacillales</taxon>
        <taxon>Bacillaceae</taxon>
        <taxon>Pontibacillus</taxon>
    </lineage>
</organism>
<evidence type="ECO:0000256" key="4">
    <source>
        <dbReference type="RuleBase" id="RU362110"/>
    </source>
</evidence>
<evidence type="ECO:0000259" key="6">
    <source>
        <dbReference type="Pfam" id="PF00251"/>
    </source>
</evidence>
<evidence type="ECO:0000313" key="8">
    <source>
        <dbReference type="EMBL" id="GGD09426.1"/>
    </source>
</evidence>
<dbReference type="Gene3D" id="2.60.120.560">
    <property type="entry name" value="Exo-inulinase, domain 1"/>
    <property type="match status" value="1"/>
</dbReference>